<dbReference type="KEGG" id="fbe:FF125_17910"/>
<protein>
    <recommendedName>
        <fullName evidence="1">Alginate export domain-containing protein</fullName>
    </recommendedName>
</protein>
<dbReference type="SUPFAM" id="SSF56935">
    <property type="entry name" value="Porins"/>
    <property type="match status" value="1"/>
</dbReference>
<proteinExistence type="predicted"/>
<evidence type="ECO:0000313" key="3">
    <source>
        <dbReference type="Proteomes" id="UP000306229"/>
    </source>
</evidence>
<accession>A0A5B7U2D4</accession>
<dbReference type="Gene3D" id="2.40.160.100">
    <property type="match status" value="1"/>
</dbReference>
<evidence type="ECO:0000259" key="1">
    <source>
        <dbReference type="Pfam" id="PF13372"/>
    </source>
</evidence>
<dbReference type="AlphaFoldDB" id="A0A5B7U2D4"/>
<reference evidence="2 3" key="1">
    <citation type="submission" date="2019-05" db="EMBL/GenBank/DDBJ databases">
        <title>Algicella ahnfeltiae gen. nov., sp. nov., a novel marine bacterium of the family Flavobacteriaceae isolated from a red alga.</title>
        <authorList>
            <person name="Nedashkovskaya O.I."/>
            <person name="Kukhlevskiy A.D."/>
            <person name="Kim S.-G."/>
            <person name="Zhukova N.V."/>
            <person name="Mikhailov V.V."/>
        </authorList>
    </citation>
    <scope>NUCLEOTIDE SEQUENCE [LARGE SCALE GENOMIC DNA]</scope>
    <source>
        <strain evidence="2 3">10Alg115</strain>
    </source>
</reference>
<dbReference type="InterPro" id="IPR053728">
    <property type="entry name" value="Alginate_Permeability_Chnl"/>
</dbReference>
<evidence type="ECO:0000313" key="2">
    <source>
        <dbReference type="EMBL" id="QCX41102.1"/>
    </source>
</evidence>
<name>A0A5B7U2D4_9FLAO</name>
<dbReference type="Pfam" id="PF13372">
    <property type="entry name" value="Alginate_exp"/>
    <property type="match status" value="1"/>
</dbReference>
<feature type="domain" description="Alginate export" evidence="1">
    <location>
        <begin position="13"/>
        <end position="374"/>
    </location>
</feature>
<dbReference type="InterPro" id="IPR025388">
    <property type="entry name" value="Alginate_export_dom"/>
</dbReference>
<sequence length="409" mass="45860">MMFLGSYAIAQVKIDAELRPRFEYRHGFKTLFPDNVDPAAFVSQRTRLNATYSDEKLEFYLSIQDIRVWGDVPQLNSSDNNGLGIYQAWGEIKFTPSLSVKLGRQALSYDDQRILGGVGWAQQARSHDVALLKIKKNKFSLHLGAGFNQDGETLTGTTLNTNTYKAMQYVWFNQKWENLGASFLLLNNGMQYIDNVNSSDNDTRYSQTLGTHLGYNKNNFSLMANLYYQTGKDVNNNDLSAHLLGAEANYNVNPKWKLILGAELQSGNDNGAPSSGDNNAFTPLYGTNHKFNGHMDYFYVGNHSNNVGLLDLYLGTTIKTSNKTDFSIRVHNFNAAADMASNASKQLGTEADLAFNYNFSEAINIKAGYSQMFASEGMEYLKNNFDDNMNNWGWVMVTIKPTLFTSANK</sequence>
<organism evidence="2 3">
    <name type="scientific">Aureibaculum algae</name>
    <dbReference type="NCBI Taxonomy" id="2584122"/>
    <lineage>
        <taxon>Bacteria</taxon>
        <taxon>Pseudomonadati</taxon>
        <taxon>Bacteroidota</taxon>
        <taxon>Flavobacteriia</taxon>
        <taxon>Flavobacteriales</taxon>
        <taxon>Flavobacteriaceae</taxon>
        <taxon>Aureibaculum</taxon>
    </lineage>
</organism>
<keyword evidence="3" id="KW-1185">Reference proteome</keyword>
<dbReference type="EMBL" id="CP040749">
    <property type="protein sequence ID" value="QCX41102.1"/>
    <property type="molecule type" value="Genomic_DNA"/>
</dbReference>
<dbReference type="OrthoDB" id="1070463at2"/>
<gene>
    <name evidence="2" type="ORF">FF125_17910</name>
</gene>
<dbReference type="Proteomes" id="UP000306229">
    <property type="component" value="Chromosome"/>
</dbReference>